<organism evidence="1 2">
    <name type="scientific">Photorhabdus temperata J3</name>
    <dbReference type="NCBI Taxonomy" id="1389415"/>
    <lineage>
        <taxon>Bacteria</taxon>
        <taxon>Pseudomonadati</taxon>
        <taxon>Pseudomonadota</taxon>
        <taxon>Gammaproteobacteria</taxon>
        <taxon>Enterobacterales</taxon>
        <taxon>Morganellaceae</taxon>
        <taxon>Photorhabdus</taxon>
    </lineage>
</organism>
<dbReference type="EMBL" id="AXDT01000270">
    <property type="protein sequence ID" value="ERT10762.1"/>
    <property type="molecule type" value="Genomic_DNA"/>
</dbReference>
<accession>U7QTZ7</accession>
<dbReference type="Gene3D" id="3.30.70.250">
    <property type="entry name" value="Malonyl-CoA ACP transacylase, ACP-binding"/>
    <property type="match status" value="1"/>
</dbReference>
<name>U7QTZ7_PHOTE</name>
<dbReference type="GO" id="GO:0016740">
    <property type="term" value="F:transferase activity"/>
    <property type="evidence" value="ECO:0007669"/>
    <property type="project" value="InterPro"/>
</dbReference>
<keyword evidence="2" id="KW-1185">Reference proteome</keyword>
<dbReference type="PATRIC" id="fig|1389415.4.peg.4603"/>
<protein>
    <recommendedName>
        <fullName evidence="3">Malonyl-CoA:ACP transacylase (MAT) domain-containing protein</fullName>
    </recommendedName>
</protein>
<comment type="caution">
    <text evidence="1">The sequence shown here is derived from an EMBL/GenBank/DDBJ whole genome shotgun (WGS) entry which is preliminary data.</text>
</comment>
<dbReference type="SUPFAM" id="SSF52151">
    <property type="entry name" value="FabD/lysophospholipase-like"/>
    <property type="match status" value="1"/>
</dbReference>
<evidence type="ECO:0008006" key="3">
    <source>
        <dbReference type="Google" id="ProtNLM"/>
    </source>
</evidence>
<dbReference type="AlphaFoldDB" id="U7QTZ7"/>
<reference evidence="1 2" key="1">
    <citation type="submission" date="2013-10" db="EMBL/GenBank/DDBJ databases">
        <title>Whole Genome Shotgun Sequence of Photorhabdus temperata J3.</title>
        <authorList>
            <person name="Park G.-S."/>
            <person name="Hong S.-J."/>
            <person name="Shin J.-H."/>
        </authorList>
    </citation>
    <scope>NUCLEOTIDE SEQUENCE [LARGE SCALE GENOMIC DNA]</scope>
    <source>
        <strain evidence="1 2">J3</strain>
    </source>
</reference>
<dbReference type="InterPro" id="IPR001227">
    <property type="entry name" value="Ac_transferase_dom_sf"/>
</dbReference>
<dbReference type="RefSeq" id="WP_023046253.1">
    <property type="nucleotide sequence ID" value="NZ_AXDT01000270.1"/>
</dbReference>
<dbReference type="Gene3D" id="3.40.366.10">
    <property type="entry name" value="Malonyl-Coenzyme A Acyl Carrier Protein, domain 2"/>
    <property type="match status" value="1"/>
</dbReference>
<gene>
    <name evidence="1" type="ORF">O185_23050</name>
</gene>
<sequence length="309" mass="34001">MEKSEKLELKVDYGLVFGPADAAVDFLRYASMLESSDIAQTVYRDMAAASGLTVNQLIEGIVENIGVVELRSLRQITAMLAIARIIESNFGCAQVYGGISLGELAALHMAEAASMEKIVKLLRQRHLPDTLVDEAIGFVFIPTGVDYSYYDSMDHISVSVDYGPVLDGVGRMIMVSGLRSTLESIRTSGPAEIQIVGRDEADQAYHSLFREPGRQRLRSFLERNPFNSPTTPVLTALPQCRKVNSSSEAASAILFSETLPLSVPVLIESMEEWRLEKVYAVSSFLGMLKIHFGAPTNYCDDQWIASMFG</sequence>
<proteinExistence type="predicted"/>
<dbReference type="Proteomes" id="UP000017133">
    <property type="component" value="Unassembled WGS sequence"/>
</dbReference>
<dbReference type="InterPro" id="IPR016035">
    <property type="entry name" value="Acyl_Trfase/lysoPLipase"/>
</dbReference>
<evidence type="ECO:0000313" key="1">
    <source>
        <dbReference type="EMBL" id="ERT10762.1"/>
    </source>
</evidence>
<evidence type="ECO:0000313" key="2">
    <source>
        <dbReference type="Proteomes" id="UP000017133"/>
    </source>
</evidence>